<evidence type="ECO:0000313" key="6">
    <source>
        <dbReference type="Proteomes" id="UP000305064"/>
    </source>
</evidence>
<dbReference type="EMBL" id="QZBJ01000055">
    <property type="protein sequence ID" value="THY71742.1"/>
    <property type="molecule type" value="Genomic_DNA"/>
</dbReference>
<evidence type="ECO:0000256" key="2">
    <source>
        <dbReference type="ARBA" id="ARBA00022801"/>
    </source>
</evidence>
<accession>A0AB38LR79</accession>
<dbReference type="PANTHER" id="PTHR43248">
    <property type="entry name" value="2-SUCCINYL-6-HYDROXY-2,4-CYCLOHEXADIENE-1-CARBOXYLATE SYNTHASE"/>
    <property type="match status" value="1"/>
</dbReference>
<dbReference type="PANTHER" id="PTHR43248:SF25">
    <property type="entry name" value="AB HYDROLASE-1 DOMAIN-CONTAINING PROTEIN-RELATED"/>
    <property type="match status" value="1"/>
</dbReference>
<gene>
    <name evidence="5" type="ORF">D6C94_07405</name>
</gene>
<dbReference type="InterPro" id="IPR013595">
    <property type="entry name" value="Pept_S33_TAP-like_C"/>
</dbReference>
<feature type="domain" description="Peptidase S33 tripeptidyl aminopeptidase-like C-terminal" evidence="4">
    <location>
        <begin position="514"/>
        <end position="581"/>
    </location>
</feature>
<comment type="similarity">
    <text evidence="1">Belongs to the peptidase S33 family.</text>
</comment>
<evidence type="ECO:0000256" key="1">
    <source>
        <dbReference type="ARBA" id="ARBA00010088"/>
    </source>
</evidence>
<comment type="caution">
    <text evidence="5">The sequence shown here is derived from an EMBL/GenBank/DDBJ whole genome shotgun (WGS) entry which is preliminary data.</text>
</comment>
<feature type="region of interest" description="Disordered" evidence="3">
    <location>
        <begin position="422"/>
        <end position="448"/>
    </location>
</feature>
<evidence type="ECO:0000313" key="5">
    <source>
        <dbReference type="EMBL" id="THY71742.1"/>
    </source>
</evidence>
<dbReference type="AlphaFoldDB" id="A0AB38LR79"/>
<keyword evidence="2" id="KW-0378">Hydrolase</keyword>
<dbReference type="Proteomes" id="UP000305064">
    <property type="component" value="Unassembled WGS sequence"/>
</dbReference>
<dbReference type="SUPFAM" id="SSF53474">
    <property type="entry name" value="alpha/beta-Hydrolases"/>
    <property type="match status" value="1"/>
</dbReference>
<evidence type="ECO:0000259" key="4">
    <source>
        <dbReference type="Pfam" id="PF08386"/>
    </source>
</evidence>
<name>A0AB38LR79_AURPU</name>
<sequence>MLSNIASSLLLASSGMLPFPRKPSNNTQDPRLLAKPTFPWDDLLASETLVYQDCYDDFQCAMLQVPMDWNAEEGASNKTVEIAIIRLPATVPVTDTRYGGAVIINPGKRYPELPRPDLVVGSGKRVQTIVSAGPTADNQTAKHFDIVSFDPRGVANTRPNFLCFPSSLERESYYTTLNAYGSPGNSYEAFSNIWTLMRTFADSCSQRAIEAGIGEHMSTSSVARDMIEIVERHGEWREQEARRLIKFPGNSDTNMLSRVEHQPGKEMVQFWGLSYGTVLGATLADMYPKRVKRVVLDGVADSFDWYKGDLTAHLQDTDLAITKFAEYCWLGGRENCALYHENGVTSIAEQFENITQKLLDNPVGVPGTDHTSASLMTYSSLKARFFSWSYKPFQGFSKFADLLAALDKGEVTASTSKGRITTLSTKKDRSGSCEEDEPYSHACSQDGPYSSACKKDGPYSHACDPDYGESSMLVIHDAISCTDSEDRTNTTKEEYWNYTQAMIKQSKTMGGSFTNRLACTQWHARDSWRYEGDFNATTAHPILLLGNVVDPVTPLRNAYKMSKGFRGSVVLASDIVGHTSLNGVR</sequence>
<dbReference type="Pfam" id="PF08386">
    <property type="entry name" value="Abhydrolase_4"/>
    <property type="match status" value="1"/>
</dbReference>
<evidence type="ECO:0000256" key="3">
    <source>
        <dbReference type="SAM" id="MobiDB-lite"/>
    </source>
</evidence>
<proteinExistence type="inferred from homology"/>
<dbReference type="InterPro" id="IPR029058">
    <property type="entry name" value="AB_hydrolase_fold"/>
</dbReference>
<dbReference type="InterPro" id="IPR051601">
    <property type="entry name" value="Serine_prot/Carboxylest_S33"/>
</dbReference>
<reference evidence="5 6" key="1">
    <citation type="submission" date="2018-10" db="EMBL/GenBank/DDBJ databases">
        <title>Fifty Aureobasidium pullulans genomes reveal a recombining polyextremotolerant generalist.</title>
        <authorList>
            <person name="Gostincar C."/>
            <person name="Turk M."/>
            <person name="Zajc J."/>
            <person name="Gunde-Cimerman N."/>
        </authorList>
    </citation>
    <scope>NUCLEOTIDE SEQUENCE [LARGE SCALE GENOMIC DNA]</scope>
    <source>
        <strain evidence="5 6">EXF-4256</strain>
    </source>
</reference>
<dbReference type="Gene3D" id="3.40.50.1820">
    <property type="entry name" value="alpha/beta hydrolase"/>
    <property type="match status" value="1"/>
</dbReference>
<organism evidence="5 6">
    <name type="scientific">Aureobasidium pullulans</name>
    <name type="common">Black yeast</name>
    <name type="synonym">Pullularia pullulans</name>
    <dbReference type="NCBI Taxonomy" id="5580"/>
    <lineage>
        <taxon>Eukaryota</taxon>
        <taxon>Fungi</taxon>
        <taxon>Dikarya</taxon>
        <taxon>Ascomycota</taxon>
        <taxon>Pezizomycotina</taxon>
        <taxon>Dothideomycetes</taxon>
        <taxon>Dothideomycetidae</taxon>
        <taxon>Dothideales</taxon>
        <taxon>Saccotheciaceae</taxon>
        <taxon>Aureobasidium</taxon>
    </lineage>
</organism>
<protein>
    <recommendedName>
        <fullName evidence="4">Peptidase S33 tripeptidyl aminopeptidase-like C-terminal domain-containing protein</fullName>
    </recommendedName>
</protein>
<dbReference type="GO" id="GO:0016787">
    <property type="term" value="F:hydrolase activity"/>
    <property type="evidence" value="ECO:0007669"/>
    <property type="project" value="UniProtKB-KW"/>
</dbReference>